<keyword evidence="1" id="KW-0472">Membrane</keyword>
<organism evidence="3 4">
    <name type="scientific">Rhodococcoides kroppenstedtii</name>
    <dbReference type="NCBI Taxonomy" id="293050"/>
    <lineage>
        <taxon>Bacteria</taxon>
        <taxon>Bacillati</taxon>
        <taxon>Actinomycetota</taxon>
        <taxon>Actinomycetes</taxon>
        <taxon>Mycobacteriales</taxon>
        <taxon>Nocardiaceae</taxon>
        <taxon>Rhodococcoides</taxon>
    </lineage>
</organism>
<dbReference type="OrthoDB" id="23692at2"/>
<dbReference type="SMART" id="SM00267">
    <property type="entry name" value="GGDEF"/>
    <property type="match status" value="1"/>
</dbReference>
<proteinExistence type="predicted"/>
<name>A0A1I0TP65_9NOCA</name>
<dbReference type="PANTHER" id="PTHR45138">
    <property type="entry name" value="REGULATORY COMPONENTS OF SENSORY TRANSDUCTION SYSTEM"/>
    <property type="match status" value="1"/>
</dbReference>
<feature type="transmembrane region" description="Helical" evidence="1">
    <location>
        <begin position="109"/>
        <end position="126"/>
    </location>
</feature>
<accession>A0A1I0TP65</accession>
<dbReference type="RefSeq" id="WP_068364807.1">
    <property type="nucleotide sequence ID" value="NZ_FOJN01000008.1"/>
</dbReference>
<feature type="transmembrane region" description="Helical" evidence="1">
    <location>
        <begin position="138"/>
        <end position="157"/>
    </location>
</feature>
<dbReference type="InterPro" id="IPR029787">
    <property type="entry name" value="Nucleotide_cyclase"/>
</dbReference>
<dbReference type="CDD" id="cd01949">
    <property type="entry name" value="GGDEF"/>
    <property type="match status" value="1"/>
</dbReference>
<dbReference type="InterPro" id="IPR043128">
    <property type="entry name" value="Rev_trsase/Diguanyl_cyclase"/>
</dbReference>
<sequence>MSALRDWWSAAPDYEWIRDYHRAHPLLRRAPYVTAAGCFLVAIIAVVLVFSPVANGATVQLLIAAVSAVGAGCWWARGTFPSRRGSLAFIVYAGVAIPVGILSTPPSTLSLYAVAIMVTVGNYVTAMHDARVFVAQEAWSLLVSVVVFARVLSAGVAPAPEVVATFVLVLGLLFTASTLNHVFLTALRNDASRALFDQLTGLRNRRGMHSAVEALMRDHRPSHLSVLCLDLDAFKSVNDRFGHAVGDDVLRATAARIEELSPPGAVSARLGGEEFAVVVPGDDARAFARSLVTEIHRTNDRAPVTASVGVAVEDVAGWEGLCPTMLGRLLDRADLAMYRAKRDGGNNVVVDGTGATDGPL</sequence>
<dbReference type="Pfam" id="PF00990">
    <property type="entry name" value="GGDEF"/>
    <property type="match status" value="1"/>
</dbReference>
<keyword evidence="1" id="KW-0812">Transmembrane</keyword>
<gene>
    <name evidence="3" type="ORF">SAMN05444374_10897</name>
</gene>
<dbReference type="GeneID" id="85486192"/>
<dbReference type="InterPro" id="IPR050469">
    <property type="entry name" value="Diguanylate_Cyclase"/>
</dbReference>
<protein>
    <submittedName>
        <fullName evidence="3">Diguanylate cyclase (GGDEF) domain-containing protein</fullName>
    </submittedName>
</protein>
<dbReference type="GO" id="GO:0052621">
    <property type="term" value="F:diguanylate cyclase activity"/>
    <property type="evidence" value="ECO:0007669"/>
    <property type="project" value="TreeGrafter"/>
</dbReference>
<dbReference type="EMBL" id="FOJN01000008">
    <property type="protein sequence ID" value="SFA53532.1"/>
    <property type="molecule type" value="Genomic_DNA"/>
</dbReference>
<evidence type="ECO:0000313" key="3">
    <source>
        <dbReference type="EMBL" id="SFA53532.1"/>
    </source>
</evidence>
<dbReference type="AlphaFoldDB" id="A0A1I0TP65"/>
<feature type="domain" description="GGDEF" evidence="2">
    <location>
        <begin position="222"/>
        <end position="353"/>
    </location>
</feature>
<feature type="transmembrane region" description="Helical" evidence="1">
    <location>
        <begin position="32"/>
        <end position="51"/>
    </location>
</feature>
<feature type="transmembrane region" description="Helical" evidence="1">
    <location>
        <begin position="163"/>
        <end position="184"/>
    </location>
</feature>
<keyword evidence="1" id="KW-1133">Transmembrane helix</keyword>
<feature type="transmembrane region" description="Helical" evidence="1">
    <location>
        <begin position="87"/>
        <end position="103"/>
    </location>
</feature>
<dbReference type="SUPFAM" id="SSF55073">
    <property type="entry name" value="Nucleotide cyclase"/>
    <property type="match status" value="1"/>
</dbReference>
<dbReference type="InterPro" id="IPR000160">
    <property type="entry name" value="GGDEF_dom"/>
</dbReference>
<evidence type="ECO:0000313" key="4">
    <source>
        <dbReference type="Proteomes" id="UP000182054"/>
    </source>
</evidence>
<dbReference type="PROSITE" id="PS50887">
    <property type="entry name" value="GGDEF"/>
    <property type="match status" value="1"/>
</dbReference>
<dbReference type="Gene3D" id="3.30.70.270">
    <property type="match status" value="1"/>
</dbReference>
<dbReference type="PANTHER" id="PTHR45138:SF9">
    <property type="entry name" value="DIGUANYLATE CYCLASE DGCM-RELATED"/>
    <property type="match status" value="1"/>
</dbReference>
<feature type="transmembrane region" description="Helical" evidence="1">
    <location>
        <begin position="57"/>
        <end position="75"/>
    </location>
</feature>
<reference evidence="3 4" key="1">
    <citation type="submission" date="2016-10" db="EMBL/GenBank/DDBJ databases">
        <authorList>
            <person name="de Groot N.N."/>
        </authorList>
    </citation>
    <scope>NUCLEOTIDE SEQUENCE [LARGE SCALE GENOMIC DNA]</scope>
    <source>
        <strain evidence="3 4">DSM 44908</strain>
    </source>
</reference>
<dbReference type="NCBIfam" id="TIGR00254">
    <property type="entry name" value="GGDEF"/>
    <property type="match status" value="1"/>
</dbReference>
<evidence type="ECO:0000256" key="1">
    <source>
        <dbReference type="SAM" id="Phobius"/>
    </source>
</evidence>
<evidence type="ECO:0000259" key="2">
    <source>
        <dbReference type="PROSITE" id="PS50887"/>
    </source>
</evidence>
<dbReference type="Proteomes" id="UP000182054">
    <property type="component" value="Unassembled WGS sequence"/>
</dbReference>